<name>A0ABW2YJV4_9GAMM</name>
<organism evidence="2 3">
    <name type="scientific">Lysobacter brunescens</name>
    <dbReference type="NCBI Taxonomy" id="262323"/>
    <lineage>
        <taxon>Bacteria</taxon>
        <taxon>Pseudomonadati</taxon>
        <taxon>Pseudomonadota</taxon>
        <taxon>Gammaproteobacteria</taxon>
        <taxon>Lysobacterales</taxon>
        <taxon>Lysobacteraceae</taxon>
        <taxon>Lysobacter</taxon>
    </lineage>
</organism>
<dbReference type="Proteomes" id="UP001597110">
    <property type="component" value="Unassembled WGS sequence"/>
</dbReference>
<evidence type="ECO:0000313" key="3">
    <source>
        <dbReference type="Proteomes" id="UP001597110"/>
    </source>
</evidence>
<feature type="transmembrane region" description="Helical" evidence="1">
    <location>
        <begin position="12"/>
        <end position="31"/>
    </location>
</feature>
<proteinExistence type="predicted"/>
<keyword evidence="1" id="KW-1133">Transmembrane helix</keyword>
<sequence length="217" mass="24626">MSEEKSKQKWYRSPIGIIGTIFLGAIGSGLWDVFLKNALISAYIMTSTAIGSVFSGYIDSIHEDIGKANANEVGIMLFLFFMLTIVFLNILGARFIFRTYKRITRDQPQNGFSSPSPKNMRRMVVAVVLMSAFNVIAYSHHAFETLYRLRAITWTERSIEIIRPSISEQDFLKIRAMYRSVDSADDFYALINTLRDYASSADIELPEFSAIGEQQET</sequence>
<comment type="caution">
    <text evidence="2">The sequence shown here is derived from an EMBL/GenBank/DDBJ whole genome shotgun (WGS) entry which is preliminary data.</text>
</comment>
<feature type="transmembrane region" description="Helical" evidence="1">
    <location>
        <begin position="73"/>
        <end position="97"/>
    </location>
</feature>
<keyword evidence="1" id="KW-0812">Transmembrane</keyword>
<keyword evidence="1" id="KW-0472">Membrane</keyword>
<protein>
    <submittedName>
        <fullName evidence="2">Uncharacterized protein</fullName>
    </submittedName>
</protein>
<reference evidence="3" key="1">
    <citation type="journal article" date="2019" name="Int. J. Syst. Evol. Microbiol.">
        <title>The Global Catalogue of Microorganisms (GCM) 10K type strain sequencing project: providing services to taxonomists for standard genome sequencing and annotation.</title>
        <authorList>
            <consortium name="The Broad Institute Genomics Platform"/>
            <consortium name="The Broad Institute Genome Sequencing Center for Infectious Disease"/>
            <person name="Wu L."/>
            <person name="Ma J."/>
        </authorList>
    </citation>
    <scope>NUCLEOTIDE SEQUENCE [LARGE SCALE GENOMIC DNA]</scope>
    <source>
        <strain evidence="3">CCUG 55585</strain>
    </source>
</reference>
<dbReference type="RefSeq" id="WP_386825643.1">
    <property type="nucleotide sequence ID" value="NZ_JBHTIF010000004.1"/>
</dbReference>
<feature type="transmembrane region" description="Helical" evidence="1">
    <location>
        <begin position="123"/>
        <end position="143"/>
    </location>
</feature>
<accession>A0ABW2YJV4</accession>
<evidence type="ECO:0000256" key="1">
    <source>
        <dbReference type="SAM" id="Phobius"/>
    </source>
</evidence>
<dbReference type="EMBL" id="JBHTIF010000004">
    <property type="protein sequence ID" value="MFD0727163.1"/>
    <property type="molecule type" value="Genomic_DNA"/>
</dbReference>
<gene>
    <name evidence="2" type="ORF">ACFQ0E_16330</name>
</gene>
<keyword evidence="3" id="KW-1185">Reference proteome</keyword>
<evidence type="ECO:0000313" key="2">
    <source>
        <dbReference type="EMBL" id="MFD0727163.1"/>
    </source>
</evidence>